<dbReference type="SUPFAM" id="SSF48371">
    <property type="entry name" value="ARM repeat"/>
    <property type="match status" value="1"/>
</dbReference>
<sequence>MDLAKQHAGTVTAVLNAVNAYAEWVPVTDLAKYGLIHGCGSLLSYSDFRLHACEFFKVICQRYGEALFRLKVNFTVFSLLICSCFCGATCLRKRPVDVAVAEYDAAMCNIFQVLMNISQQFLTRSGMQPSSIDESEYEFASCVCETMVALGSSNMQCILADGARTFQFLQQMLEYYQHYKITLHFQSLLFWLVVLREPSKSKSIARVSGDNSAAGNSASTGDLSTEKKKGVSVFVTDEIYSTILDVSFKRMLKNNGSATSGLLEIWSEELEGKSDFCNYRTKLLDLIKVIASQRSVIAAAIVVQRINVVFGDANQATKSPQDLDAMEGAQLGLEAVVNAIFDGSVDCGKTDLDTKSQLHKIFEGFTEPNLHYFCFTVWSTGC</sequence>
<dbReference type="GO" id="GO:0006611">
    <property type="term" value="P:protein export from nucleus"/>
    <property type="evidence" value="ECO:0007669"/>
    <property type="project" value="InterPro"/>
</dbReference>
<dbReference type="EMBL" id="CM000784">
    <property type="protein sequence ID" value="AQK91596.1"/>
    <property type="molecule type" value="Genomic_DNA"/>
</dbReference>
<proteinExistence type="predicted"/>
<dbReference type="PANTHER" id="PTHR11223">
    <property type="entry name" value="EXPORTIN 1/5"/>
    <property type="match status" value="1"/>
</dbReference>
<dbReference type="InterPro" id="IPR045065">
    <property type="entry name" value="XPO1/5"/>
</dbReference>
<dbReference type="Pfam" id="PF19273">
    <property type="entry name" value="Exportin-5"/>
    <property type="match status" value="1"/>
</dbReference>
<feature type="domain" description="Exportin-1/Importin-beta-like" evidence="1">
    <location>
        <begin position="6"/>
        <end position="55"/>
    </location>
</feature>
<reference evidence="3" key="1">
    <citation type="submission" date="2015-12" db="EMBL/GenBank/DDBJ databases">
        <title>Update maize B73 reference genome by single molecule sequencing technologies.</title>
        <authorList>
            <consortium name="Maize Genome Sequencing Project"/>
            <person name="Ware D."/>
        </authorList>
    </citation>
    <scope>NUCLEOTIDE SEQUENCE</scope>
    <source>
        <tissue evidence="3">Seedling</tissue>
    </source>
</reference>
<feature type="domain" description="Exportin-5 C-terminal" evidence="2">
    <location>
        <begin position="134"/>
        <end position="365"/>
    </location>
</feature>
<organism evidence="3">
    <name type="scientific">Zea mays</name>
    <name type="common">Maize</name>
    <dbReference type="NCBI Taxonomy" id="4577"/>
    <lineage>
        <taxon>Eukaryota</taxon>
        <taxon>Viridiplantae</taxon>
        <taxon>Streptophyta</taxon>
        <taxon>Embryophyta</taxon>
        <taxon>Tracheophyta</taxon>
        <taxon>Spermatophyta</taxon>
        <taxon>Magnoliopsida</taxon>
        <taxon>Liliopsida</taxon>
        <taxon>Poales</taxon>
        <taxon>Poaceae</taxon>
        <taxon>PACMAD clade</taxon>
        <taxon>Panicoideae</taxon>
        <taxon>Andropogonodae</taxon>
        <taxon>Andropogoneae</taxon>
        <taxon>Tripsacinae</taxon>
        <taxon>Zea</taxon>
    </lineage>
</organism>
<dbReference type="AlphaFoldDB" id="A0A1D6FIH5"/>
<dbReference type="InterPro" id="IPR045478">
    <property type="entry name" value="Exportin-5_C"/>
</dbReference>
<dbReference type="PANTHER" id="PTHR11223:SF3">
    <property type="entry name" value="EXPORTIN-5"/>
    <property type="match status" value="1"/>
</dbReference>
<dbReference type="GO" id="GO:0005049">
    <property type="term" value="F:nuclear export signal receptor activity"/>
    <property type="evidence" value="ECO:0007669"/>
    <property type="project" value="InterPro"/>
</dbReference>
<dbReference type="Pfam" id="PF08389">
    <property type="entry name" value="Xpo1"/>
    <property type="match status" value="1"/>
</dbReference>
<evidence type="ECO:0000313" key="3">
    <source>
        <dbReference type="EMBL" id="AQK91596.1"/>
    </source>
</evidence>
<dbReference type="InterPro" id="IPR016024">
    <property type="entry name" value="ARM-type_fold"/>
</dbReference>
<gene>
    <name evidence="3" type="ORF">ZEAMMB73_Zm00001d009270</name>
</gene>
<name>A0A1D6FIH5_MAIZE</name>
<evidence type="ECO:0000259" key="1">
    <source>
        <dbReference type="Pfam" id="PF08389"/>
    </source>
</evidence>
<dbReference type="InterPro" id="IPR013598">
    <property type="entry name" value="Exportin-1/Importin-b-like"/>
</dbReference>
<protein>
    <submittedName>
        <fullName evidence="3">Protein HASTY 1</fullName>
    </submittedName>
</protein>
<dbReference type="InterPro" id="IPR011989">
    <property type="entry name" value="ARM-like"/>
</dbReference>
<accession>A0A1D6FIH5</accession>
<evidence type="ECO:0000259" key="2">
    <source>
        <dbReference type="Pfam" id="PF19273"/>
    </source>
</evidence>
<dbReference type="Gene3D" id="1.25.10.10">
    <property type="entry name" value="Leucine-rich Repeat Variant"/>
    <property type="match status" value="1"/>
</dbReference>